<name>A0A7J9G498_9ROSI</name>
<gene>
    <name evidence="1" type="ORF">Gohar_016890</name>
</gene>
<evidence type="ECO:0000313" key="1">
    <source>
        <dbReference type="EMBL" id="MBA0792390.1"/>
    </source>
</evidence>
<dbReference type="EMBL" id="JABFAD010000002">
    <property type="protein sequence ID" value="MBA0792390.1"/>
    <property type="molecule type" value="Genomic_DNA"/>
</dbReference>
<feature type="non-terminal residue" evidence="1">
    <location>
        <position position="62"/>
    </location>
</feature>
<dbReference type="OrthoDB" id="10337032at2759"/>
<keyword evidence="2" id="KW-1185">Reference proteome</keyword>
<accession>A0A7J9G498</accession>
<proteinExistence type="predicted"/>
<dbReference type="AlphaFoldDB" id="A0A7J9G498"/>
<reference evidence="1 2" key="1">
    <citation type="journal article" date="2019" name="Genome Biol. Evol.">
        <title>Insights into the evolution of the New World diploid cottons (Gossypium, subgenus Houzingenia) based on genome sequencing.</title>
        <authorList>
            <person name="Grover C.E."/>
            <person name="Arick M.A. 2nd"/>
            <person name="Thrash A."/>
            <person name="Conover J.L."/>
            <person name="Sanders W.S."/>
            <person name="Peterson D.G."/>
            <person name="Frelichowski J.E."/>
            <person name="Scheffler J.A."/>
            <person name="Scheffler B.E."/>
            <person name="Wendel J.F."/>
        </authorList>
    </citation>
    <scope>NUCLEOTIDE SEQUENCE [LARGE SCALE GENOMIC DNA]</scope>
    <source>
        <strain evidence="1">0</strain>
        <tissue evidence="1">Leaf</tissue>
    </source>
</reference>
<evidence type="ECO:0000313" key="2">
    <source>
        <dbReference type="Proteomes" id="UP000593560"/>
    </source>
</evidence>
<sequence length="62" mass="7411">MGWLRDTFSEPEDDSTKVERIRYARAYILQSLRSYLMLDKSQNLIHLRWLANSVRGLPCCRH</sequence>
<protein>
    <submittedName>
        <fullName evidence="1">Uncharacterized protein</fullName>
    </submittedName>
</protein>
<organism evidence="1 2">
    <name type="scientific">Gossypium harknessii</name>
    <dbReference type="NCBI Taxonomy" id="34285"/>
    <lineage>
        <taxon>Eukaryota</taxon>
        <taxon>Viridiplantae</taxon>
        <taxon>Streptophyta</taxon>
        <taxon>Embryophyta</taxon>
        <taxon>Tracheophyta</taxon>
        <taxon>Spermatophyta</taxon>
        <taxon>Magnoliopsida</taxon>
        <taxon>eudicotyledons</taxon>
        <taxon>Gunneridae</taxon>
        <taxon>Pentapetalae</taxon>
        <taxon>rosids</taxon>
        <taxon>malvids</taxon>
        <taxon>Malvales</taxon>
        <taxon>Malvaceae</taxon>
        <taxon>Malvoideae</taxon>
        <taxon>Gossypium</taxon>
    </lineage>
</organism>
<comment type="caution">
    <text evidence="1">The sequence shown here is derived from an EMBL/GenBank/DDBJ whole genome shotgun (WGS) entry which is preliminary data.</text>
</comment>
<dbReference type="Proteomes" id="UP000593560">
    <property type="component" value="Unassembled WGS sequence"/>
</dbReference>